<dbReference type="Proteomes" id="UP000249417">
    <property type="component" value="Unassembled WGS sequence"/>
</dbReference>
<protein>
    <recommendedName>
        <fullName evidence="3">Response regulatory domain-containing protein</fullName>
    </recommendedName>
</protein>
<dbReference type="PANTHER" id="PTHR44591">
    <property type="entry name" value="STRESS RESPONSE REGULATOR PROTEIN 1"/>
    <property type="match status" value="1"/>
</dbReference>
<dbReference type="PANTHER" id="PTHR44591:SF3">
    <property type="entry name" value="RESPONSE REGULATORY DOMAIN-CONTAINING PROTEIN"/>
    <property type="match status" value="1"/>
</dbReference>
<dbReference type="SMART" id="SM00448">
    <property type="entry name" value="REC"/>
    <property type="match status" value="1"/>
</dbReference>
<gene>
    <name evidence="4" type="ORF">DI551_03140</name>
</gene>
<dbReference type="Gene3D" id="3.40.50.2300">
    <property type="match status" value="1"/>
</dbReference>
<evidence type="ECO:0000256" key="2">
    <source>
        <dbReference type="PROSITE-ProRule" id="PRU00169"/>
    </source>
</evidence>
<dbReference type="CDD" id="cd00156">
    <property type="entry name" value="REC"/>
    <property type="match status" value="1"/>
</dbReference>
<sequence>MPDKNTILVVEDNDFVRMQIVRYLAETGADVLEASQGDQALDFMKKQHHKREPVSLAIVDVRMEPVDGFEFIRSIRGLDMDTPVILVTGDNNPDLLEQAGIWGVSAVMIKPVQKDRLVKTVTRTIEAYKRRG</sequence>
<feature type="domain" description="Response regulatory" evidence="3">
    <location>
        <begin position="6"/>
        <end position="125"/>
    </location>
</feature>
<evidence type="ECO:0000313" key="4">
    <source>
        <dbReference type="EMBL" id="PZQ47446.1"/>
    </source>
</evidence>
<dbReference type="EMBL" id="QFQB01000012">
    <property type="protein sequence ID" value="PZQ47446.1"/>
    <property type="molecule type" value="Genomic_DNA"/>
</dbReference>
<dbReference type="InterPro" id="IPR011006">
    <property type="entry name" value="CheY-like_superfamily"/>
</dbReference>
<keyword evidence="1 2" id="KW-0597">Phosphoprotein</keyword>
<comment type="caution">
    <text evidence="4">The sequence shown here is derived from an EMBL/GenBank/DDBJ whole genome shotgun (WGS) entry which is preliminary data.</text>
</comment>
<organism evidence="4 5">
    <name type="scientific">Micavibrio aeruginosavorus</name>
    <dbReference type="NCBI Taxonomy" id="349221"/>
    <lineage>
        <taxon>Bacteria</taxon>
        <taxon>Pseudomonadati</taxon>
        <taxon>Bdellovibrionota</taxon>
        <taxon>Bdellovibrionia</taxon>
        <taxon>Bdellovibrionales</taxon>
        <taxon>Pseudobdellovibrionaceae</taxon>
        <taxon>Micavibrio</taxon>
    </lineage>
</organism>
<feature type="modified residue" description="4-aspartylphosphate" evidence="2">
    <location>
        <position position="60"/>
    </location>
</feature>
<dbReference type="InterPro" id="IPR001789">
    <property type="entry name" value="Sig_transdc_resp-reg_receiver"/>
</dbReference>
<dbReference type="InterPro" id="IPR050595">
    <property type="entry name" value="Bact_response_regulator"/>
</dbReference>
<dbReference type="SUPFAM" id="SSF52172">
    <property type="entry name" value="CheY-like"/>
    <property type="match status" value="1"/>
</dbReference>
<evidence type="ECO:0000256" key="1">
    <source>
        <dbReference type="ARBA" id="ARBA00022553"/>
    </source>
</evidence>
<proteinExistence type="predicted"/>
<name>A0A2W5N224_9BACT</name>
<dbReference type="GO" id="GO:0000160">
    <property type="term" value="P:phosphorelay signal transduction system"/>
    <property type="evidence" value="ECO:0007669"/>
    <property type="project" value="InterPro"/>
</dbReference>
<evidence type="ECO:0000259" key="3">
    <source>
        <dbReference type="PROSITE" id="PS50110"/>
    </source>
</evidence>
<dbReference type="PROSITE" id="PS50110">
    <property type="entry name" value="RESPONSE_REGULATORY"/>
    <property type="match status" value="1"/>
</dbReference>
<dbReference type="AlphaFoldDB" id="A0A2W5N224"/>
<dbReference type="Pfam" id="PF00072">
    <property type="entry name" value="Response_reg"/>
    <property type="match status" value="1"/>
</dbReference>
<evidence type="ECO:0000313" key="5">
    <source>
        <dbReference type="Proteomes" id="UP000249417"/>
    </source>
</evidence>
<reference evidence="4 5" key="1">
    <citation type="submission" date="2017-08" db="EMBL/GenBank/DDBJ databases">
        <title>Infants hospitalized years apart are colonized by the same room-sourced microbial strains.</title>
        <authorList>
            <person name="Brooks B."/>
            <person name="Olm M.R."/>
            <person name="Firek B.A."/>
            <person name="Baker R."/>
            <person name="Thomas B.C."/>
            <person name="Morowitz M.J."/>
            <person name="Banfield J.F."/>
        </authorList>
    </citation>
    <scope>NUCLEOTIDE SEQUENCE [LARGE SCALE GENOMIC DNA]</scope>
    <source>
        <strain evidence="4">S2_005_002_R2_29</strain>
    </source>
</reference>
<accession>A0A2W5N224</accession>